<name>A0ACA9QZ54_9GLOM</name>
<feature type="non-terminal residue" evidence="1">
    <location>
        <position position="1"/>
    </location>
</feature>
<dbReference type="Proteomes" id="UP000789366">
    <property type="component" value="Unassembled WGS sequence"/>
</dbReference>
<comment type="caution">
    <text evidence="1">The sequence shown here is derived from an EMBL/GenBank/DDBJ whole genome shotgun (WGS) entry which is preliminary data.</text>
</comment>
<sequence length="152" mass="16777">VANATKLGILSTSHEQAHALLKDKLDIRTAVTASMNNTSPDTRSKFAMNKHKTRSIVKNRSNSMASAESTDTVKATVVKKHKNPNIRCRITNENICEHGDSSSISIINLEHATIYEPATQSISIQGMTSKQFTNQLDNQLQATETRRESGMH</sequence>
<keyword evidence="2" id="KW-1185">Reference proteome</keyword>
<gene>
    <name evidence="1" type="ORF">SPELUC_LOCUS15726</name>
</gene>
<evidence type="ECO:0000313" key="2">
    <source>
        <dbReference type="Proteomes" id="UP000789366"/>
    </source>
</evidence>
<organism evidence="1 2">
    <name type="scientific">Cetraspora pellucida</name>
    <dbReference type="NCBI Taxonomy" id="1433469"/>
    <lineage>
        <taxon>Eukaryota</taxon>
        <taxon>Fungi</taxon>
        <taxon>Fungi incertae sedis</taxon>
        <taxon>Mucoromycota</taxon>
        <taxon>Glomeromycotina</taxon>
        <taxon>Glomeromycetes</taxon>
        <taxon>Diversisporales</taxon>
        <taxon>Gigasporaceae</taxon>
        <taxon>Cetraspora</taxon>
    </lineage>
</organism>
<protein>
    <submittedName>
        <fullName evidence="1">14620_t:CDS:1</fullName>
    </submittedName>
</protein>
<dbReference type="EMBL" id="CAJVPW010053546">
    <property type="protein sequence ID" value="CAG8770188.1"/>
    <property type="molecule type" value="Genomic_DNA"/>
</dbReference>
<proteinExistence type="predicted"/>
<accession>A0ACA9QZ54</accession>
<evidence type="ECO:0000313" key="1">
    <source>
        <dbReference type="EMBL" id="CAG8770188.1"/>
    </source>
</evidence>
<reference evidence="1" key="1">
    <citation type="submission" date="2021-06" db="EMBL/GenBank/DDBJ databases">
        <authorList>
            <person name="Kallberg Y."/>
            <person name="Tangrot J."/>
            <person name="Rosling A."/>
        </authorList>
    </citation>
    <scope>NUCLEOTIDE SEQUENCE</scope>
    <source>
        <strain evidence="1">28 12/20/2015</strain>
    </source>
</reference>